<comment type="caution">
    <text evidence="6">The sequence shown here is derived from an EMBL/GenBank/DDBJ whole genome shotgun (WGS) entry which is preliminary data.</text>
</comment>
<evidence type="ECO:0000313" key="6">
    <source>
        <dbReference type="EMBL" id="TRL35050.1"/>
    </source>
</evidence>
<dbReference type="Pfam" id="PF00877">
    <property type="entry name" value="NLPC_P60"/>
    <property type="match status" value="1"/>
</dbReference>
<dbReference type="Pfam" id="PF18348">
    <property type="entry name" value="SH3_16"/>
    <property type="match status" value="1"/>
</dbReference>
<dbReference type="RefSeq" id="WP_143127207.1">
    <property type="nucleotide sequence ID" value="NZ_VJMG01000070.1"/>
</dbReference>
<keyword evidence="7" id="KW-1185">Reference proteome</keyword>
<organism evidence="6 7">
    <name type="scientific">Rhizobium straminoryzae</name>
    <dbReference type="NCBI Taxonomy" id="1387186"/>
    <lineage>
        <taxon>Bacteria</taxon>
        <taxon>Pseudomonadati</taxon>
        <taxon>Pseudomonadota</taxon>
        <taxon>Alphaproteobacteria</taxon>
        <taxon>Hyphomicrobiales</taxon>
        <taxon>Rhizobiaceae</taxon>
        <taxon>Rhizobium/Agrobacterium group</taxon>
        <taxon>Rhizobium</taxon>
    </lineage>
</organism>
<proteinExistence type="inferred from homology"/>
<comment type="similarity">
    <text evidence="1">Belongs to the peptidase C40 family.</text>
</comment>
<dbReference type="GO" id="GO:0006508">
    <property type="term" value="P:proteolysis"/>
    <property type="evidence" value="ECO:0007669"/>
    <property type="project" value="UniProtKB-KW"/>
</dbReference>
<dbReference type="InterPro" id="IPR041382">
    <property type="entry name" value="SH3_16"/>
</dbReference>
<dbReference type="PROSITE" id="PS51935">
    <property type="entry name" value="NLPC_P60"/>
    <property type="match status" value="1"/>
</dbReference>
<dbReference type="InterPro" id="IPR038765">
    <property type="entry name" value="Papain-like_cys_pep_sf"/>
</dbReference>
<evidence type="ECO:0000256" key="3">
    <source>
        <dbReference type="ARBA" id="ARBA00022801"/>
    </source>
</evidence>
<dbReference type="InterPro" id="IPR000064">
    <property type="entry name" value="NLP_P60_dom"/>
</dbReference>
<evidence type="ECO:0000256" key="1">
    <source>
        <dbReference type="ARBA" id="ARBA00007074"/>
    </source>
</evidence>
<dbReference type="PANTHER" id="PTHR47053:SF1">
    <property type="entry name" value="MUREIN DD-ENDOPEPTIDASE MEPH-RELATED"/>
    <property type="match status" value="1"/>
</dbReference>
<dbReference type="Proteomes" id="UP000316801">
    <property type="component" value="Unassembled WGS sequence"/>
</dbReference>
<sequence>MTEPLDRRLHAFRPDLADERLSGRVEALRFVSGEPATIAVSVADLRPAPDLARGIDTQLLFGEAVRVFERRDGWAWVQAEQDGYVGYLPESALQGPVTPTHWISAPRTFVYPEAELRKVPLMALSMGSRVTVTGEAETRGTRYFTLVSGGAVIAAHCLPVETVVAEDYTRIAARFLETPYLWGGRSGFGIDCSGLVQLALMMAGHAAPRDSDMLAAFGAPLLPEEARHGDLVFWKGHVGILEDDGMLLHANGHSMTVAREPLTDAIARIGWLYGQPTGFRRPV</sequence>
<feature type="domain" description="NlpC/P60" evidence="5">
    <location>
        <begin position="162"/>
        <end position="283"/>
    </location>
</feature>
<dbReference type="Gene3D" id="3.90.1720.10">
    <property type="entry name" value="endopeptidase domain like (from Nostoc punctiforme)"/>
    <property type="match status" value="1"/>
</dbReference>
<evidence type="ECO:0000259" key="5">
    <source>
        <dbReference type="PROSITE" id="PS51935"/>
    </source>
</evidence>
<accession>A0A549SZJ5</accession>
<dbReference type="GO" id="GO:0008234">
    <property type="term" value="F:cysteine-type peptidase activity"/>
    <property type="evidence" value="ECO:0007669"/>
    <property type="project" value="UniProtKB-KW"/>
</dbReference>
<reference evidence="6 7" key="1">
    <citation type="submission" date="2019-07" db="EMBL/GenBank/DDBJ databases">
        <title>Ln-dependent methylotrophs.</title>
        <authorList>
            <person name="Tani A."/>
        </authorList>
    </citation>
    <scope>NUCLEOTIDE SEQUENCE [LARGE SCALE GENOMIC DNA]</scope>
    <source>
        <strain evidence="6 7">SM12</strain>
    </source>
</reference>
<protein>
    <submittedName>
        <fullName evidence="6">NlpC/P60 family protein</fullName>
    </submittedName>
</protein>
<dbReference type="AlphaFoldDB" id="A0A549SZJ5"/>
<dbReference type="Gene3D" id="2.30.30.40">
    <property type="entry name" value="SH3 Domains"/>
    <property type="match status" value="1"/>
</dbReference>
<dbReference type="EMBL" id="VJMG01000070">
    <property type="protein sequence ID" value="TRL35050.1"/>
    <property type="molecule type" value="Genomic_DNA"/>
</dbReference>
<keyword evidence="3" id="KW-0378">Hydrolase</keyword>
<evidence type="ECO:0000256" key="4">
    <source>
        <dbReference type="ARBA" id="ARBA00022807"/>
    </source>
</evidence>
<dbReference type="PANTHER" id="PTHR47053">
    <property type="entry name" value="MUREIN DD-ENDOPEPTIDASE MEPH-RELATED"/>
    <property type="match status" value="1"/>
</dbReference>
<keyword evidence="4" id="KW-0788">Thiol protease</keyword>
<name>A0A549SZJ5_9HYPH</name>
<gene>
    <name evidence="6" type="ORF">FNA46_21195</name>
</gene>
<keyword evidence="2" id="KW-0645">Protease</keyword>
<evidence type="ECO:0000256" key="2">
    <source>
        <dbReference type="ARBA" id="ARBA00022670"/>
    </source>
</evidence>
<evidence type="ECO:0000313" key="7">
    <source>
        <dbReference type="Proteomes" id="UP000316801"/>
    </source>
</evidence>
<dbReference type="SUPFAM" id="SSF54001">
    <property type="entry name" value="Cysteine proteinases"/>
    <property type="match status" value="1"/>
</dbReference>
<dbReference type="InterPro" id="IPR051202">
    <property type="entry name" value="Peptidase_C40"/>
</dbReference>